<reference evidence="3 4" key="1">
    <citation type="submission" date="2015-07" db="EMBL/GenBank/DDBJ databases">
        <title>Whole genome sequence of Herpetosiphon geysericola DSM 7119.</title>
        <authorList>
            <person name="Hemp J."/>
            <person name="Ward L.M."/>
            <person name="Pace L.A."/>
            <person name="Fischer W.W."/>
        </authorList>
    </citation>
    <scope>NUCLEOTIDE SEQUENCE [LARGE SCALE GENOMIC DNA]</scope>
    <source>
        <strain evidence="3 4">DSM 7119</strain>
    </source>
</reference>
<dbReference type="Proteomes" id="UP000050277">
    <property type="component" value="Unassembled WGS sequence"/>
</dbReference>
<dbReference type="STRING" id="70996.SE18_25610"/>
<dbReference type="InterPro" id="IPR001482">
    <property type="entry name" value="T2SS/T4SS_dom"/>
</dbReference>
<feature type="domain" description="Bacterial type II secretion system protein E" evidence="2">
    <location>
        <begin position="148"/>
        <end position="327"/>
    </location>
</feature>
<dbReference type="EMBL" id="LGKP01000042">
    <property type="protein sequence ID" value="KPL79969.1"/>
    <property type="molecule type" value="Genomic_DNA"/>
</dbReference>
<dbReference type="OrthoDB" id="9810761at2"/>
<dbReference type="AlphaFoldDB" id="A0A0P6XTQ5"/>
<evidence type="ECO:0000259" key="2">
    <source>
        <dbReference type="Pfam" id="PF00437"/>
    </source>
</evidence>
<proteinExistence type="inferred from homology"/>
<dbReference type="InterPro" id="IPR027417">
    <property type="entry name" value="P-loop_NTPase"/>
</dbReference>
<dbReference type="PANTHER" id="PTHR30486:SF6">
    <property type="entry name" value="TYPE IV PILUS RETRACTATION ATPASE PILT"/>
    <property type="match status" value="1"/>
</dbReference>
<gene>
    <name evidence="3" type="ORF">SE18_25610</name>
</gene>
<sequence>MKHTALLATLGALVANEAIDWGIPVREALLKAGMKDIPTAEEWKHIPWWGPIDNVVRDSLVHDICLNGPGRDIVVDRSGIRSILPLALHRDWIIWLQNKLLVNRMGPKEDPTTWGNLSHEKRLGVARGGTGLRRLRYTATREGLTPDGPSLTLRILPDEFASLDDLVAAHVLPKDVAEILRRAILTKHVNIIISGGTGSGKTTLAAALKREMGEMRCVVVQDIPELPTGDPFNDVGFVLEDGDEFAFLEAVRLALRLNIERVILGEGRGAELWAMIQAASTGHPILTTLHATNGIEVFLRMESYAAAARHTTPAIVRANLSALDVIVVHMDSDTTKQRRVTQVVELRRGSSSTPGDPYECAIVREFRNGRLTMIEPIRSEWAKER</sequence>
<dbReference type="RefSeq" id="WP_054537316.1">
    <property type="nucleotide sequence ID" value="NZ_LGKP01000042.1"/>
</dbReference>
<evidence type="ECO:0000313" key="4">
    <source>
        <dbReference type="Proteomes" id="UP000050277"/>
    </source>
</evidence>
<accession>A0A0P6XTQ5</accession>
<dbReference type="Gene3D" id="3.40.50.300">
    <property type="entry name" value="P-loop containing nucleotide triphosphate hydrolases"/>
    <property type="match status" value="1"/>
</dbReference>
<dbReference type="InterPro" id="IPR050921">
    <property type="entry name" value="T4SS_GSP_E_ATPase"/>
</dbReference>
<dbReference type="PANTHER" id="PTHR30486">
    <property type="entry name" value="TWITCHING MOTILITY PROTEIN PILT"/>
    <property type="match status" value="1"/>
</dbReference>
<evidence type="ECO:0000313" key="3">
    <source>
        <dbReference type="EMBL" id="KPL79969.1"/>
    </source>
</evidence>
<organism evidence="3 4">
    <name type="scientific">Herpetosiphon geysericola</name>
    <dbReference type="NCBI Taxonomy" id="70996"/>
    <lineage>
        <taxon>Bacteria</taxon>
        <taxon>Bacillati</taxon>
        <taxon>Chloroflexota</taxon>
        <taxon>Chloroflexia</taxon>
        <taxon>Herpetosiphonales</taxon>
        <taxon>Herpetosiphonaceae</taxon>
        <taxon>Herpetosiphon</taxon>
    </lineage>
</organism>
<evidence type="ECO:0000256" key="1">
    <source>
        <dbReference type="ARBA" id="ARBA00006611"/>
    </source>
</evidence>
<dbReference type="SUPFAM" id="SSF52540">
    <property type="entry name" value="P-loop containing nucleoside triphosphate hydrolases"/>
    <property type="match status" value="1"/>
</dbReference>
<comment type="caution">
    <text evidence="3">The sequence shown here is derived from an EMBL/GenBank/DDBJ whole genome shotgun (WGS) entry which is preliminary data.</text>
</comment>
<comment type="similarity">
    <text evidence="1">Belongs to the GSP E family.</text>
</comment>
<dbReference type="GO" id="GO:0016887">
    <property type="term" value="F:ATP hydrolysis activity"/>
    <property type="evidence" value="ECO:0007669"/>
    <property type="project" value="InterPro"/>
</dbReference>
<name>A0A0P6XTQ5_9CHLR</name>
<keyword evidence="4" id="KW-1185">Reference proteome</keyword>
<protein>
    <recommendedName>
        <fullName evidence="2">Bacterial type II secretion system protein E domain-containing protein</fullName>
    </recommendedName>
</protein>
<dbReference type="PATRIC" id="fig|70996.4.peg.1540"/>
<dbReference type="Pfam" id="PF00437">
    <property type="entry name" value="T2SSE"/>
    <property type="match status" value="1"/>
</dbReference>